<accession>A0A364LF79</accession>
<feature type="binding site" evidence="15">
    <location>
        <position position="244"/>
    </location>
    <ligand>
        <name>Mg(2+)</name>
        <dbReference type="ChEBI" id="CHEBI:18420"/>
    </ligand>
</feature>
<keyword evidence="19" id="KW-1185">Reference proteome</keyword>
<keyword evidence="12" id="KW-0408">Iron</keyword>
<feature type="binding site" evidence="15">
    <location>
        <position position="136"/>
    </location>
    <ligand>
        <name>Ca(2+)</name>
        <dbReference type="ChEBI" id="CHEBI:29108"/>
    </ligand>
</feature>
<dbReference type="GO" id="GO:0005506">
    <property type="term" value="F:iron ion binding"/>
    <property type="evidence" value="ECO:0007669"/>
    <property type="project" value="InterPro"/>
</dbReference>
<dbReference type="GO" id="GO:0004334">
    <property type="term" value="F:fumarylacetoacetase activity"/>
    <property type="evidence" value="ECO:0007669"/>
    <property type="project" value="UniProtKB-EC"/>
</dbReference>
<dbReference type="InterPro" id="IPR001128">
    <property type="entry name" value="Cyt_P450"/>
</dbReference>
<keyword evidence="9 15" id="KW-0460">Magnesium</keyword>
<dbReference type="Gene3D" id="3.90.850.10">
    <property type="entry name" value="Fumarylacetoacetase-like, C-terminal domain"/>
    <property type="match status" value="1"/>
</dbReference>
<dbReference type="Proteomes" id="UP000249363">
    <property type="component" value="Unassembled WGS sequence"/>
</dbReference>
<feature type="binding site" evidence="14">
    <location>
        <position position="138"/>
    </location>
    <ligand>
        <name>substrate</name>
    </ligand>
</feature>
<dbReference type="InterPro" id="IPR015377">
    <property type="entry name" value="Fumarylacetoacetase_N"/>
</dbReference>
<dbReference type="GO" id="GO:0016705">
    <property type="term" value="F:oxidoreductase activity, acting on paired donors, with incorporation or reduction of molecular oxygen"/>
    <property type="evidence" value="ECO:0007669"/>
    <property type="project" value="InterPro"/>
</dbReference>
<dbReference type="InterPro" id="IPR036663">
    <property type="entry name" value="Fumarylacetoacetase_C_sf"/>
</dbReference>
<comment type="pathway">
    <text evidence="3">Amino-acid degradation; L-phenylalanine degradation; acetoacetate and fumarate from L-phenylalanine: step 6/6.</text>
</comment>
<dbReference type="UniPathway" id="UPA00139">
    <property type="reaction ID" value="UER00341"/>
</dbReference>
<evidence type="ECO:0000256" key="15">
    <source>
        <dbReference type="PIRSR" id="PIRSR605959-3"/>
    </source>
</evidence>
<dbReference type="STRING" id="1196081.A0A364LF79"/>
<dbReference type="PANTHER" id="PTHR43069">
    <property type="entry name" value="FUMARYLACETOACETASE"/>
    <property type="match status" value="1"/>
</dbReference>
<feature type="domain" description="Fumarylacetoacetase-like C-terminal" evidence="16">
    <location>
        <begin position="159"/>
        <end position="299"/>
    </location>
</feature>
<dbReference type="RefSeq" id="XP_040738865.1">
    <property type="nucleotide sequence ID" value="XM_040872985.1"/>
</dbReference>
<comment type="cofactor">
    <cofactor evidence="1 15">
        <name>Ca(2+)</name>
        <dbReference type="ChEBI" id="CHEBI:29108"/>
    </cofactor>
</comment>
<dbReference type="GO" id="GO:0006559">
    <property type="term" value="P:L-phenylalanine catabolic process"/>
    <property type="evidence" value="ECO:0007669"/>
    <property type="project" value="UniProtKB-UniPathway"/>
</dbReference>
<evidence type="ECO:0000256" key="9">
    <source>
        <dbReference type="ARBA" id="ARBA00022842"/>
    </source>
</evidence>
<feature type="binding site" evidence="15">
    <location>
        <position position="212"/>
    </location>
    <ligand>
        <name>Ca(2+)</name>
        <dbReference type="ChEBI" id="CHEBI:29108"/>
    </ligand>
</feature>
<dbReference type="SUPFAM" id="SSF48264">
    <property type="entry name" value="Cytochrome P450"/>
    <property type="match status" value="1"/>
</dbReference>
<feature type="binding site" evidence="15">
    <location>
        <position position="244"/>
    </location>
    <ligand>
        <name>Ca(2+)</name>
        <dbReference type="ChEBI" id="CHEBI:29108"/>
    </ligand>
</feature>
<comment type="cofactor">
    <cofactor evidence="2 15">
        <name>Mg(2+)</name>
        <dbReference type="ChEBI" id="CHEBI:18420"/>
    </cofactor>
</comment>
<keyword evidence="10" id="KW-0828">Tyrosine catabolism</keyword>
<evidence type="ECO:0000256" key="1">
    <source>
        <dbReference type="ARBA" id="ARBA00001913"/>
    </source>
</evidence>
<feature type="binding site" evidence="15">
    <location>
        <position position="264"/>
    </location>
    <ligand>
        <name>Mg(2+)</name>
        <dbReference type="ChEBI" id="CHEBI:18420"/>
    </ligand>
</feature>
<dbReference type="Pfam" id="PF00067">
    <property type="entry name" value="p450"/>
    <property type="match status" value="1"/>
</dbReference>
<dbReference type="GO" id="GO:0006572">
    <property type="term" value="P:L-tyrosine catabolic process"/>
    <property type="evidence" value="ECO:0007669"/>
    <property type="project" value="UniProtKB-KW"/>
</dbReference>
<dbReference type="SUPFAM" id="SSF63433">
    <property type="entry name" value="Fumarylacetoacetate hydrolase, FAH, N-terminal domain"/>
    <property type="match status" value="1"/>
</dbReference>
<dbReference type="GO" id="GO:1902000">
    <property type="term" value="P:homogentisate catabolic process"/>
    <property type="evidence" value="ECO:0007669"/>
    <property type="project" value="TreeGrafter"/>
</dbReference>
<dbReference type="InterPro" id="IPR036462">
    <property type="entry name" value="Fumarylacetoacetase_N_sf"/>
</dbReference>
<dbReference type="InterPro" id="IPR036396">
    <property type="entry name" value="Cyt_P450_sf"/>
</dbReference>
<evidence type="ECO:0000256" key="2">
    <source>
        <dbReference type="ARBA" id="ARBA00001946"/>
    </source>
</evidence>
<feature type="binding site" evidence="15">
    <location>
        <position position="210"/>
    </location>
    <ligand>
        <name>Ca(2+)</name>
        <dbReference type="ChEBI" id="CHEBI:29108"/>
    </ligand>
</feature>
<dbReference type="SUPFAM" id="SSF56529">
    <property type="entry name" value="FAH"/>
    <property type="match status" value="1"/>
</dbReference>
<feature type="binding site" description="axial binding residue" evidence="12">
    <location>
        <position position="739"/>
    </location>
    <ligand>
        <name>heme</name>
        <dbReference type="ChEBI" id="CHEBI:30413"/>
    </ligand>
    <ligandPart>
        <name>Fe</name>
        <dbReference type="ChEBI" id="CHEBI:18248"/>
    </ligandPart>
</feature>
<evidence type="ECO:0000256" key="14">
    <source>
        <dbReference type="PIRSR" id="PIRSR605959-2"/>
    </source>
</evidence>
<sequence length="1006" mass="112455">MASESWLNIRKGSHFSLANIPFGIVTTPASPDPHAGIAIGDYVLDLYLFATHGGFSYLEAFSPEQVALFSQPTLNQFAAAGQAFHKQVRSYLQDVFSSVTTVPQALRNNQAVRDTALFPKEDVKVHLPMKVTGYTDFFAGKNHAYNCGCIFRDPQKALQPNYLHLPVGYGSRASSVVASGTPIRRPLGQYLANPGDEKSVFGPCRNLDIELELGAFLCKGNTMGEPIPIDKAEEHIFGFVLLNDWSARDIQAWEAVPLGPFNAKNFASTISPWVVLKDALEAFHVPGIPNDTELHPYLRQERQDNVYDINLQAEIKRTISGTEPGSLGSLLEASLGGKQTYAISSDIHRKFLEDGDTITIRGWCGKDDSNLRFVVANSFESIKQLWINNQSSLISRPTLHTFHRVLSSSQGFTIGTSPWDESCKRRRKAAATALNRPAVASYMPFVDLESYVSIKELVDQIHSGEQRSQTEKDFKKAANFQVDIDPYPLFQRLALNLSLTLGYGFRIDGGAEDHLLREIITVERGISTLRSTSNNWQDFVPLLRIFPRRNDQASDLRRRRDKYLEFLLQRLKDRISTGTDKPCITGNIMKDPDYKLNHAGGLDTTPACILLGVAILSGPQGQYLQQKLLDEINKVYQDGSAWKKCLVEEKVEYLAAFCKEVLRFWTVIPMSLPRVSIKDVDYKGACIPAGTTFLMNAWAADFDSEHFESPLEFRPERFLNIPEGSGTQHFAFGAGSRMCTGSHLANREMYITFMRIIIALEVLPAQDPAQRPILTGPLECNANPSGLSIEPKKFSVGFRVRDDDKLRQWFEDSEMATGFEGLSLAQVRRACTEARSKAMKDWGRENVVQGTHRRGRAYWMPRGWALDRAAGKAPKRLASRYYQLKTGHAPIGSYLRRIGARDSPECRACGALEETAAHVLFECRRRSKPRKALYRELIDAGVPLPTAAEDAPEARLFSEPKATPALLRFLGGVDLFRDTARAAKEAELGDQWGWEALREWEDEGVG</sequence>
<reference evidence="18 19" key="1">
    <citation type="journal article" date="2017" name="Biotechnol. Biofuels">
        <title>Differential beta-glucosidase expression as a function of carbon source availability in Talaromyces amestolkiae: a genomic and proteomic approach.</title>
        <authorList>
            <person name="de Eugenio L.I."/>
            <person name="Mendez-Liter J.A."/>
            <person name="Nieto-Dominguez M."/>
            <person name="Alonso L."/>
            <person name="Gil-Munoz J."/>
            <person name="Barriuso J."/>
            <person name="Prieto A."/>
            <person name="Martinez M.J."/>
        </authorList>
    </citation>
    <scope>NUCLEOTIDE SEQUENCE [LARGE SCALE GENOMIC DNA]</scope>
    <source>
        <strain evidence="18 19">CIB</strain>
    </source>
</reference>
<organism evidence="18 19">
    <name type="scientific">Talaromyces amestolkiae</name>
    <dbReference type="NCBI Taxonomy" id="1196081"/>
    <lineage>
        <taxon>Eukaryota</taxon>
        <taxon>Fungi</taxon>
        <taxon>Dikarya</taxon>
        <taxon>Ascomycota</taxon>
        <taxon>Pezizomycotina</taxon>
        <taxon>Eurotiomycetes</taxon>
        <taxon>Eurotiomycetidae</taxon>
        <taxon>Eurotiales</taxon>
        <taxon>Trichocomaceae</taxon>
        <taxon>Talaromyces</taxon>
        <taxon>Talaromyces sect. Talaromyces</taxon>
    </lineage>
</organism>
<evidence type="ECO:0000313" key="19">
    <source>
        <dbReference type="Proteomes" id="UP000249363"/>
    </source>
</evidence>
<dbReference type="PANTHER" id="PTHR43069:SF2">
    <property type="entry name" value="FUMARYLACETOACETASE"/>
    <property type="match status" value="1"/>
</dbReference>
<dbReference type="GO" id="GO:0020037">
    <property type="term" value="F:heme binding"/>
    <property type="evidence" value="ECO:0007669"/>
    <property type="project" value="InterPro"/>
</dbReference>
<evidence type="ECO:0000256" key="11">
    <source>
        <dbReference type="ARBA" id="ARBA00023232"/>
    </source>
</evidence>
<feature type="binding site" evidence="15">
    <location>
        <position position="268"/>
    </location>
    <ligand>
        <name>Mg(2+)</name>
        <dbReference type="ChEBI" id="CHEBI:18420"/>
    </ligand>
</feature>
<dbReference type="EMBL" id="MIKG01000040">
    <property type="protein sequence ID" value="RAO74351.1"/>
    <property type="molecule type" value="Genomic_DNA"/>
</dbReference>
<evidence type="ECO:0000256" key="12">
    <source>
        <dbReference type="PIRSR" id="PIRSR602401-1"/>
    </source>
</evidence>
<name>A0A364LF79_TALAM</name>
<keyword evidence="12" id="KW-0349">Heme</keyword>
<evidence type="ECO:0000256" key="8">
    <source>
        <dbReference type="ARBA" id="ARBA00022837"/>
    </source>
</evidence>
<dbReference type="Gene3D" id="2.30.30.230">
    <property type="entry name" value="Fumarylacetoacetase, N-terminal domain"/>
    <property type="match status" value="1"/>
</dbReference>
<keyword evidence="11" id="KW-0585">Phenylalanine catabolism</keyword>
<feature type="domain" description="Fumarylacetoacetase N-terminal" evidence="17">
    <location>
        <begin position="18"/>
        <end position="128"/>
    </location>
</feature>
<keyword evidence="6 12" id="KW-0479">Metal-binding</keyword>
<feature type="binding site" evidence="14">
    <location>
        <position position="251"/>
    </location>
    <ligand>
        <name>substrate</name>
    </ligand>
</feature>
<evidence type="ECO:0000256" key="7">
    <source>
        <dbReference type="ARBA" id="ARBA00022801"/>
    </source>
</evidence>
<feature type="active site" description="Proton acceptor" evidence="13">
    <location>
        <position position="143"/>
    </location>
</feature>
<dbReference type="InterPro" id="IPR011234">
    <property type="entry name" value="Fumarylacetoacetase-like_C"/>
</dbReference>
<dbReference type="OrthoDB" id="1055148at2759"/>
<dbReference type="Pfam" id="PF01557">
    <property type="entry name" value="FAA_hydrolase"/>
    <property type="match status" value="1"/>
</dbReference>
<feature type="binding site" evidence="14">
    <location>
        <position position="152"/>
    </location>
    <ligand>
        <name>substrate</name>
    </ligand>
</feature>
<gene>
    <name evidence="18" type="ORF">BHQ10_010363</name>
</gene>
<dbReference type="PRINTS" id="PR00385">
    <property type="entry name" value="P450"/>
</dbReference>
<dbReference type="GO" id="GO:0004497">
    <property type="term" value="F:monooxygenase activity"/>
    <property type="evidence" value="ECO:0007669"/>
    <property type="project" value="InterPro"/>
</dbReference>
<evidence type="ECO:0000256" key="10">
    <source>
        <dbReference type="ARBA" id="ARBA00022878"/>
    </source>
</evidence>
<dbReference type="Pfam" id="PF09298">
    <property type="entry name" value="FAA_hydrolase_N"/>
    <property type="match status" value="1"/>
</dbReference>
<comment type="caution">
    <text evidence="18">The sequence shown here is derived from an EMBL/GenBank/DDBJ whole genome shotgun (WGS) entry which is preliminary data.</text>
</comment>
<comment type="similarity">
    <text evidence="4">Belongs to the FAH family.</text>
</comment>
<proteinExistence type="inferred from homology"/>
<comment type="cofactor">
    <cofactor evidence="12">
        <name>heme</name>
        <dbReference type="ChEBI" id="CHEBI:30413"/>
    </cofactor>
</comment>
<evidence type="ECO:0000256" key="5">
    <source>
        <dbReference type="ARBA" id="ARBA00012094"/>
    </source>
</evidence>
<evidence type="ECO:0000256" key="4">
    <source>
        <dbReference type="ARBA" id="ARBA00010211"/>
    </source>
</evidence>
<evidence type="ECO:0000256" key="6">
    <source>
        <dbReference type="ARBA" id="ARBA00022723"/>
    </source>
</evidence>
<keyword evidence="8 15" id="KW-0106">Calcium</keyword>
<dbReference type="PRINTS" id="PR00463">
    <property type="entry name" value="EP450I"/>
</dbReference>
<evidence type="ECO:0000313" key="18">
    <source>
        <dbReference type="EMBL" id="RAO74351.1"/>
    </source>
</evidence>
<dbReference type="AlphaFoldDB" id="A0A364LF79"/>
<dbReference type="GeneID" id="63799577"/>
<protein>
    <recommendedName>
        <fullName evidence="5">fumarylacetoacetase</fullName>
        <ecNumber evidence="5">3.7.1.2</ecNumber>
    </recommendedName>
</protein>
<dbReference type="NCBIfam" id="TIGR01266">
    <property type="entry name" value="fum_ac_acetase"/>
    <property type="match status" value="1"/>
</dbReference>
<dbReference type="InterPro" id="IPR005959">
    <property type="entry name" value="Fumarylacetoacetase"/>
</dbReference>
<evidence type="ECO:0000256" key="13">
    <source>
        <dbReference type="PIRSR" id="PIRSR605959-1"/>
    </source>
</evidence>
<evidence type="ECO:0000259" key="17">
    <source>
        <dbReference type="Pfam" id="PF09298"/>
    </source>
</evidence>
<dbReference type="EC" id="3.7.1.2" evidence="5"/>
<dbReference type="Gene3D" id="1.10.630.10">
    <property type="entry name" value="Cytochrome P450"/>
    <property type="match status" value="1"/>
</dbReference>
<dbReference type="InterPro" id="IPR002401">
    <property type="entry name" value="Cyt_P450_E_grp-I"/>
</dbReference>
<keyword evidence="7" id="KW-0378">Hydrolase</keyword>
<evidence type="ECO:0000256" key="3">
    <source>
        <dbReference type="ARBA" id="ARBA00004782"/>
    </source>
</evidence>
<evidence type="ECO:0000259" key="16">
    <source>
        <dbReference type="Pfam" id="PF01557"/>
    </source>
</evidence>